<dbReference type="EMBL" id="CYYA01000014">
    <property type="protein sequence ID" value="CUN14512.1"/>
    <property type="molecule type" value="Genomic_DNA"/>
</dbReference>
<feature type="transmembrane region" description="Helical" evidence="6">
    <location>
        <begin position="106"/>
        <end position="131"/>
    </location>
</feature>
<feature type="transmembrane region" description="Helical" evidence="6">
    <location>
        <begin position="460"/>
        <end position="479"/>
    </location>
</feature>
<dbReference type="Pfam" id="PF03553">
    <property type="entry name" value="Na_H_antiporter"/>
    <property type="match status" value="1"/>
</dbReference>
<feature type="transmembrane region" description="Helical" evidence="6">
    <location>
        <begin position="486"/>
        <end position="507"/>
    </location>
</feature>
<feature type="transmembrane region" description="Helical" evidence="6">
    <location>
        <begin position="63"/>
        <end position="86"/>
    </location>
</feature>
<protein>
    <submittedName>
        <fullName evidence="8">Malate-2H(+)/Na(+)-lactate antiporter</fullName>
    </submittedName>
</protein>
<feature type="transmembrane region" description="Helical" evidence="6">
    <location>
        <begin position="256"/>
        <end position="274"/>
    </location>
</feature>
<evidence type="ECO:0000256" key="5">
    <source>
        <dbReference type="ARBA" id="ARBA00023136"/>
    </source>
</evidence>
<name>A0A173UHP7_EUBRA</name>
<evidence type="ECO:0000256" key="4">
    <source>
        <dbReference type="ARBA" id="ARBA00022989"/>
    </source>
</evidence>
<keyword evidence="2" id="KW-1003">Cell membrane</keyword>
<keyword evidence="4 6" id="KW-1133">Transmembrane helix</keyword>
<evidence type="ECO:0000313" key="8">
    <source>
        <dbReference type="EMBL" id="CUN14512.1"/>
    </source>
</evidence>
<gene>
    <name evidence="8" type="primary">mleN_2</name>
    <name evidence="8" type="ORF">ERS852448_02070</name>
</gene>
<dbReference type="STRING" id="39490.ERS852448_02070"/>
<evidence type="ECO:0000256" key="1">
    <source>
        <dbReference type="ARBA" id="ARBA00004651"/>
    </source>
</evidence>
<evidence type="ECO:0000313" key="9">
    <source>
        <dbReference type="Proteomes" id="UP000095492"/>
    </source>
</evidence>
<comment type="subcellular location">
    <subcellularLocation>
        <location evidence="1">Cell membrane</location>
        <topology evidence="1">Multi-pass membrane protein</topology>
    </subcellularLocation>
</comment>
<dbReference type="GeneID" id="42787727"/>
<evidence type="ECO:0000259" key="7">
    <source>
        <dbReference type="Pfam" id="PF03553"/>
    </source>
</evidence>
<evidence type="ECO:0000256" key="3">
    <source>
        <dbReference type="ARBA" id="ARBA00022692"/>
    </source>
</evidence>
<organism evidence="8 9">
    <name type="scientific">Eubacterium ramulus</name>
    <dbReference type="NCBI Taxonomy" id="39490"/>
    <lineage>
        <taxon>Bacteria</taxon>
        <taxon>Bacillati</taxon>
        <taxon>Bacillota</taxon>
        <taxon>Clostridia</taxon>
        <taxon>Eubacteriales</taxon>
        <taxon>Eubacteriaceae</taxon>
        <taxon>Eubacterium</taxon>
    </lineage>
</organism>
<feature type="transmembrane region" description="Helical" evidence="6">
    <location>
        <begin position="152"/>
        <end position="174"/>
    </location>
</feature>
<dbReference type="PANTHER" id="PTHR43478:SF1">
    <property type="entry name" value="NA+_H+ ANTIPORTER NHAC-LIKE C-TERMINAL DOMAIN-CONTAINING PROTEIN"/>
    <property type="match status" value="1"/>
</dbReference>
<feature type="transmembrane region" description="Helical" evidence="6">
    <location>
        <begin position="327"/>
        <end position="349"/>
    </location>
</feature>
<feature type="transmembrane region" description="Helical" evidence="6">
    <location>
        <begin position="401"/>
        <end position="426"/>
    </location>
</feature>
<evidence type="ECO:0000256" key="2">
    <source>
        <dbReference type="ARBA" id="ARBA00022475"/>
    </source>
</evidence>
<sequence length="526" mass="55840">MVDAGFLSIIPPIVAIVLALVTKEVIFSLLLGVFSGTIIYSALAGLGPFGVLSTTVEIMIDKFGANADMILFLCFLGILVILITKAGGARAYGEWASSKLKNRRSVLFATALLGIFFAIDDYFHCLAVGTIMRPVTDRTKISREKLAYQIDAIGAPLCVIMPISSWAASVISYFPEDGSVSGMETFIQAIPLNLYAMLSIFMVLFLTLKKKSEFGPMLVADRLAEQGVFSSPEGDVTEDNLSDFEKENQSGRVCDLVIPIVVLVISSVLCMLYVGGLFSGEGLSIMEAFGNTSAATALALGGFCTLVFTFIYYMCRRVLTFKELFGSIGQGIFTMIPACTILTFAWTISSVCRDYLGTGEFVADAVANSGIPIMTLAPIIFIIAALLSFATGTAWGTFGILIPIVISICSVAAPSFTITCLSATLAGSVFGDHCSPISDTTILSSTGSQCNHLKHVGTQIPYAVIVAVCCAIGYVVAGVTNSLGQGVSTVISLAVAIVLLTIVLLVAPKVWKYTPEQKEIINAAKE</sequence>
<keyword evidence="5 6" id="KW-0472">Membrane</keyword>
<dbReference type="InterPro" id="IPR018461">
    <property type="entry name" value="Na/H_Antiport_NhaC-like_C"/>
</dbReference>
<proteinExistence type="predicted"/>
<dbReference type="GO" id="GO:0005886">
    <property type="term" value="C:plasma membrane"/>
    <property type="evidence" value="ECO:0007669"/>
    <property type="project" value="UniProtKB-SubCell"/>
</dbReference>
<feature type="transmembrane region" description="Helical" evidence="6">
    <location>
        <begin position="294"/>
        <end position="315"/>
    </location>
</feature>
<feature type="transmembrane region" description="Helical" evidence="6">
    <location>
        <begin position="29"/>
        <end position="51"/>
    </location>
</feature>
<feature type="transmembrane region" description="Helical" evidence="6">
    <location>
        <begin position="369"/>
        <end position="389"/>
    </location>
</feature>
<dbReference type="AlphaFoldDB" id="A0A173UHP7"/>
<reference evidence="8 9" key="1">
    <citation type="submission" date="2015-09" db="EMBL/GenBank/DDBJ databases">
        <authorList>
            <consortium name="Pathogen Informatics"/>
        </authorList>
    </citation>
    <scope>NUCLEOTIDE SEQUENCE [LARGE SCALE GENOMIC DNA]</scope>
    <source>
        <strain evidence="8 9">2789STDY5608891</strain>
    </source>
</reference>
<feature type="domain" description="Na+/H+ antiporter NhaC-like C-terminal" evidence="7">
    <location>
        <begin position="158"/>
        <end position="479"/>
    </location>
</feature>
<keyword evidence="3 6" id="KW-0812">Transmembrane</keyword>
<feature type="transmembrane region" description="Helical" evidence="6">
    <location>
        <begin position="186"/>
        <end position="208"/>
    </location>
</feature>
<dbReference type="RefSeq" id="WP_021740399.1">
    <property type="nucleotide sequence ID" value="NZ_CABKSU010000112.1"/>
</dbReference>
<dbReference type="PANTHER" id="PTHR43478">
    <property type="entry name" value="NA+/H+ ANTIPORTER-RELATED"/>
    <property type="match status" value="1"/>
</dbReference>
<evidence type="ECO:0000256" key="6">
    <source>
        <dbReference type="SAM" id="Phobius"/>
    </source>
</evidence>
<accession>A0A173UHP7</accession>
<dbReference type="Proteomes" id="UP000095492">
    <property type="component" value="Unassembled WGS sequence"/>
</dbReference>
<dbReference type="OrthoDB" id="9762978at2"/>